<evidence type="ECO:0000256" key="3">
    <source>
        <dbReference type="ARBA" id="ARBA00022452"/>
    </source>
</evidence>
<dbReference type="InterPro" id="IPR008969">
    <property type="entry name" value="CarboxyPept-like_regulatory"/>
</dbReference>
<evidence type="ECO:0000313" key="11">
    <source>
        <dbReference type="EMBL" id="QMU30742.1"/>
    </source>
</evidence>
<gene>
    <name evidence="11" type="ORF">HUW48_23140</name>
</gene>
<dbReference type="PANTHER" id="PTHR30069:SF29">
    <property type="entry name" value="HEMOGLOBIN AND HEMOGLOBIN-HAPTOGLOBIN-BINDING PROTEIN 1-RELATED"/>
    <property type="match status" value="1"/>
</dbReference>
<comment type="subcellular location">
    <subcellularLocation>
        <location evidence="1 8">Cell outer membrane</location>
        <topology evidence="1 8">Multi-pass membrane protein</topology>
    </subcellularLocation>
</comment>
<dbReference type="KEGG" id="add:HUW48_23140"/>
<evidence type="ECO:0000256" key="5">
    <source>
        <dbReference type="ARBA" id="ARBA00022729"/>
    </source>
</evidence>
<keyword evidence="12" id="KW-1185">Reference proteome</keyword>
<proteinExistence type="inferred from homology"/>
<dbReference type="PANTHER" id="PTHR30069">
    <property type="entry name" value="TONB-DEPENDENT OUTER MEMBRANE RECEPTOR"/>
    <property type="match status" value="1"/>
</dbReference>
<organism evidence="11 12">
    <name type="scientific">Adhaeribacter radiodurans</name>
    <dbReference type="NCBI Taxonomy" id="2745197"/>
    <lineage>
        <taxon>Bacteria</taxon>
        <taxon>Pseudomonadati</taxon>
        <taxon>Bacteroidota</taxon>
        <taxon>Cytophagia</taxon>
        <taxon>Cytophagales</taxon>
        <taxon>Hymenobacteraceae</taxon>
        <taxon>Adhaeribacter</taxon>
    </lineage>
</organism>
<dbReference type="Pfam" id="PF13715">
    <property type="entry name" value="CarbopepD_reg_2"/>
    <property type="match status" value="1"/>
</dbReference>
<dbReference type="PROSITE" id="PS52016">
    <property type="entry name" value="TONB_DEPENDENT_REC_3"/>
    <property type="match status" value="1"/>
</dbReference>
<evidence type="ECO:0000259" key="10">
    <source>
        <dbReference type="Pfam" id="PF07715"/>
    </source>
</evidence>
<dbReference type="SUPFAM" id="SSF56935">
    <property type="entry name" value="Porins"/>
    <property type="match status" value="1"/>
</dbReference>
<dbReference type="InterPro" id="IPR039426">
    <property type="entry name" value="TonB-dep_rcpt-like"/>
</dbReference>
<dbReference type="FunFam" id="2.170.130.10:FF:000003">
    <property type="entry name" value="SusC/RagA family TonB-linked outer membrane protein"/>
    <property type="match status" value="1"/>
</dbReference>
<dbReference type="Gene3D" id="2.60.40.1120">
    <property type="entry name" value="Carboxypeptidase-like, regulatory domain"/>
    <property type="match status" value="1"/>
</dbReference>
<comment type="similarity">
    <text evidence="8">Belongs to the TonB-dependent receptor family.</text>
</comment>
<dbReference type="GO" id="GO:0009279">
    <property type="term" value="C:cell outer membrane"/>
    <property type="evidence" value="ECO:0007669"/>
    <property type="project" value="UniProtKB-SubCell"/>
</dbReference>
<name>A0A7L7LD18_9BACT</name>
<evidence type="ECO:0000256" key="8">
    <source>
        <dbReference type="PROSITE-ProRule" id="PRU01360"/>
    </source>
</evidence>
<protein>
    <submittedName>
        <fullName evidence="11">TonB-dependent receptor</fullName>
    </submittedName>
</protein>
<dbReference type="InterPro" id="IPR036942">
    <property type="entry name" value="Beta-barrel_TonB_sf"/>
</dbReference>
<dbReference type="GO" id="GO:0015344">
    <property type="term" value="F:siderophore uptake transmembrane transporter activity"/>
    <property type="evidence" value="ECO:0007669"/>
    <property type="project" value="TreeGrafter"/>
</dbReference>
<dbReference type="Gene3D" id="2.40.170.20">
    <property type="entry name" value="TonB-dependent receptor, beta-barrel domain"/>
    <property type="match status" value="1"/>
</dbReference>
<keyword evidence="7 8" id="KW-0998">Cell outer membrane</keyword>
<keyword evidence="2 8" id="KW-0813">Transport</keyword>
<feature type="signal peptide" evidence="9">
    <location>
        <begin position="1"/>
        <end position="27"/>
    </location>
</feature>
<evidence type="ECO:0000256" key="2">
    <source>
        <dbReference type="ARBA" id="ARBA00022448"/>
    </source>
</evidence>
<evidence type="ECO:0000313" key="12">
    <source>
        <dbReference type="Proteomes" id="UP000514509"/>
    </source>
</evidence>
<evidence type="ECO:0000256" key="4">
    <source>
        <dbReference type="ARBA" id="ARBA00022692"/>
    </source>
</evidence>
<dbReference type="PROSITE" id="PS00018">
    <property type="entry name" value="EF_HAND_1"/>
    <property type="match status" value="1"/>
</dbReference>
<reference evidence="11 12" key="1">
    <citation type="submission" date="2020-08" db="EMBL/GenBank/DDBJ databases">
        <title>Adhaeribacter dokdonensis sp. nov., isolated from the rhizosphere of Elymus tsukushiensis, a plant native to the Dokdo Islands, Republic of Korea.</title>
        <authorList>
            <person name="Ghim S.Y."/>
        </authorList>
    </citation>
    <scope>NUCLEOTIDE SEQUENCE [LARGE SCALE GENOMIC DNA]</scope>
    <source>
        <strain evidence="11 12">KUDC8001</strain>
    </source>
</reference>
<dbReference type="Proteomes" id="UP000514509">
    <property type="component" value="Chromosome"/>
</dbReference>
<dbReference type="EMBL" id="CP055153">
    <property type="protein sequence ID" value="QMU30742.1"/>
    <property type="molecule type" value="Genomic_DNA"/>
</dbReference>
<evidence type="ECO:0000256" key="9">
    <source>
        <dbReference type="SAM" id="SignalP"/>
    </source>
</evidence>
<dbReference type="InterPro" id="IPR018247">
    <property type="entry name" value="EF_Hand_1_Ca_BS"/>
</dbReference>
<dbReference type="NCBIfam" id="TIGR04056">
    <property type="entry name" value="OMP_RagA_SusC"/>
    <property type="match status" value="1"/>
</dbReference>
<dbReference type="SUPFAM" id="SSF49464">
    <property type="entry name" value="Carboxypeptidase regulatory domain-like"/>
    <property type="match status" value="1"/>
</dbReference>
<dbReference type="InterPro" id="IPR012910">
    <property type="entry name" value="Plug_dom"/>
</dbReference>
<dbReference type="AlphaFoldDB" id="A0A7L7LD18"/>
<sequence length="1062" mass="117882">MQKQLLRKMKYFILLHLLLFSITESFAQVSVKGKITGETGEGLPGVTILLKGTSTGATTDTDGNFSLNLPSGTGTLVVSFIGYQTQEVPVNNRTTINLSLAPDTKALEEVVVVGYGEQKKVTVTGAVTQVKGEELVKSPAVNLSNSIAGRMPGVIATNRSGEPGYDGSSIRIRGSNTLGNNSALVVIDGVPDRAGGFERLNPADIESISVLKDAAAAIYGSRAANGVILVTTKRGKTGKPELSYSFNQGWARPTIVPKMATASQYAEMVNEIDLYNLPVQYWNAASEAFKTTGTFTRPDNGAVTNATFKPDDMQKFRDGSDPWGHPNTDWFDDALKPWSPQSKHNLQLLGGSENVKYLASLGYQNQDAFYRNSATGYKQYDLRLNLDATVNKYITTQLGVVGRQENRFFPTRSAGSIFRMLMRGYPYRPAYWPNGLPGPDIENGEQPVLITTNASGYDRDTRYYLQSNGKIDVTLPWVKGLKLTGSAALDKYVQQTKRFAIPWYIYSWDNTSYEADGVTPKLQKVPRGPAQGEMGQSTGDQLNALLTGIISYERTFGSHAVTLLAGVNKETSNRNFFSANRRYFSSTAIDQLFAGSDREKDNFGSAWERARLSYFGRAGYNFKEKYIAEFLWRYDGSYMFPESSRYGFFPGITAGWRISEEEFFKKNISFISSLKLRGSWGQLGNDNVEFGGVLREYDYLATYAYGSYPIGGQIAQTLFENGVPNTNLTWEVADNKGLGLDGQLLDGKIFFELDVFKNNRSNILWRRNASIPTTTGMTLPAENIGKVSNKGYEFNVGYNGTAGDFTYNVSVNGGYAKNKIEFWDETPGAPEWQRSTGRMMNTGLFYIYDGIFTTQADIDNNISPATGKPYDYSGVGASTLRPGDMKFKDVNNDGKLNGDDMVRRDKNNQPTFQGGLNLGARYKGFDLSILFQGAKGGEIYLQTESGTIGNFLSWSYENRWTVDNPSTEHPRTVDRNNQYFSNNNTYWLKNTDYVRLKNFEVGYTLPKGIGQRFGISNLRVYVNGLNLITWDKTDVFDPESLNGNVQYYPQSKILNTGVTVSF</sequence>
<evidence type="ECO:0000256" key="6">
    <source>
        <dbReference type="ARBA" id="ARBA00023136"/>
    </source>
</evidence>
<feature type="domain" description="TonB-dependent receptor plug" evidence="10">
    <location>
        <begin position="120"/>
        <end position="227"/>
    </location>
</feature>
<feature type="chain" id="PRO_5029541227" evidence="9">
    <location>
        <begin position="28"/>
        <end position="1062"/>
    </location>
</feature>
<dbReference type="NCBIfam" id="TIGR04057">
    <property type="entry name" value="SusC_RagA_signa"/>
    <property type="match status" value="1"/>
</dbReference>
<keyword evidence="11" id="KW-0675">Receptor</keyword>
<keyword evidence="4 8" id="KW-0812">Transmembrane</keyword>
<evidence type="ECO:0000256" key="1">
    <source>
        <dbReference type="ARBA" id="ARBA00004571"/>
    </source>
</evidence>
<dbReference type="GO" id="GO:0044718">
    <property type="term" value="P:siderophore transmembrane transport"/>
    <property type="evidence" value="ECO:0007669"/>
    <property type="project" value="TreeGrafter"/>
</dbReference>
<keyword evidence="6 8" id="KW-0472">Membrane</keyword>
<dbReference type="Pfam" id="PF07715">
    <property type="entry name" value="Plug"/>
    <property type="match status" value="1"/>
</dbReference>
<dbReference type="Gene3D" id="2.170.130.10">
    <property type="entry name" value="TonB-dependent receptor, plug domain"/>
    <property type="match status" value="1"/>
</dbReference>
<keyword evidence="3 8" id="KW-1134">Transmembrane beta strand</keyword>
<accession>A0A7L7LD18</accession>
<dbReference type="InterPro" id="IPR023997">
    <property type="entry name" value="TonB-dep_OMP_SusC/RagA_CS"/>
</dbReference>
<keyword evidence="5 9" id="KW-0732">Signal</keyword>
<dbReference type="InterPro" id="IPR023996">
    <property type="entry name" value="TonB-dep_OMP_SusC/RagA"/>
</dbReference>
<dbReference type="InterPro" id="IPR037066">
    <property type="entry name" value="Plug_dom_sf"/>
</dbReference>
<evidence type="ECO:0000256" key="7">
    <source>
        <dbReference type="ARBA" id="ARBA00023237"/>
    </source>
</evidence>